<dbReference type="Pfam" id="PF14226">
    <property type="entry name" value="DIOX_N"/>
    <property type="match status" value="1"/>
</dbReference>
<keyword evidence="2" id="KW-0408">Iron</keyword>
<organism evidence="4 5">
    <name type="scientific">Capronia coronata CBS 617.96</name>
    <dbReference type="NCBI Taxonomy" id="1182541"/>
    <lineage>
        <taxon>Eukaryota</taxon>
        <taxon>Fungi</taxon>
        <taxon>Dikarya</taxon>
        <taxon>Ascomycota</taxon>
        <taxon>Pezizomycotina</taxon>
        <taxon>Eurotiomycetes</taxon>
        <taxon>Chaetothyriomycetidae</taxon>
        <taxon>Chaetothyriales</taxon>
        <taxon>Herpotrichiellaceae</taxon>
        <taxon>Capronia</taxon>
    </lineage>
</organism>
<dbReference type="GO" id="GO:0044283">
    <property type="term" value="P:small molecule biosynthetic process"/>
    <property type="evidence" value="ECO:0007669"/>
    <property type="project" value="UniProtKB-ARBA"/>
</dbReference>
<dbReference type="InterPro" id="IPR050231">
    <property type="entry name" value="Iron_ascorbate_oxido_reductase"/>
</dbReference>
<dbReference type="eggNOG" id="KOG0143">
    <property type="taxonomic scope" value="Eukaryota"/>
</dbReference>
<feature type="domain" description="Fe2OG dioxygenase" evidence="3">
    <location>
        <begin position="206"/>
        <end position="309"/>
    </location>
</feature>
<dbReference type="GO" id="GO:0016491">
    <property type="term" value="F:oxidoreductase activity"/>
    <property type="evidence" value="ECO:0007669"/>
    <property type="project" value="UniProtKB-KW"/>
</dbReference>
<dbReference type="InterPro" id="IPR044861">
    <property type="entry name" value="IPNS-like_FE2OG_OXY"/>
</dbReference>
<protein>
    <recommendedName>
        <fullName evidence="3">Fe2OG dioxygenase domain-containing protein</fullName>
    </recommendedName>
</protein>
<comment type="caution">
    <text evidence="4">The sequence shown here is derived from an EMBL/GenBank/DDBJ whole genome shotgun (WGS) entry which is preliminary data.</text>
</comment>
<dbReference type="OrthoDB" id="288590at2759"/>
<dbReference type="EMBL" id="AMWN01000005">
    <property type="protein sequence ID" value="EXJ86018.1"/>
    <property type="molecule type" value="Genomic_DNA"/>
</dbReference>
<sequence length="369" mass="41945">MAGTNDSVLKTKFGEIRVSENVVEDDFESIPIIDLTAMKSPNLEDRKKLAQEISRVCSTVGFFYIKNHGVDSDLVREIHALAKEYFSLPLEDKMKCFRGDSNVFRGYTPLFNEFSQVDHSVGSLCEGFDIGYEIDGDPERSPGDKLPDMESDMYGTNTWPDAQTAPRFRSTYLKYFRAMLTLSRNLLKIFALALDLPEDYFDNVTTYPGCMSRLIHYPPQPLPDSTHPGIAPHTDFECFTILSQDDVRALQVLNKRQQWVTAEPIPDHFVVNIGDFLQFWTNNKFRSTMHRATNLTGRDRYSVPFFFGVNYDATISVLDTCLSKDTPRGDKQQKIMAGDYVRRQLAAVYDKPLDVPDSQPEAVGIQIPV</sequence>
<dbReference type="PANTHER" id="PTHR47990">
    <property type="entry name" value="2-OXOGLUTARATE (2OG) AND FE(II)-DEPENDENT OXYGENASE SUPERFAMILY PROTEIN-RELATED"/>
    <property type="match status" value="1"/>
</dbReference>
<dbReference type="Gene3D" id="2.60.120.330">
    <property type="entry name" value="B-lactam Antibiotic, Isopenicillin N Synthase, Chain"/>
    <property type="match status" value="1"/>
</dbReference>
<gene>
    <name evidence="4" type="ORF">A1O1_06387</name>
</gene>
<dbReference type="GeneID" id="19161255"/>
<evidence type="ECO:0000256" key="1">
    <source>
        <dbReference type="ARBA" id="ARBA00008056"/>
    </source>
</evidence>
<dbReference type="Pfam" id="PF03171">
    <property type="entry name" value="2OG-FeII_Oxy"/>
    <property type="match status" value="1"/>
</dbReference>
<dbReference type="PRINTS" id="PR00682">
    <property type="entry name" value="IPNSYNTHASE"/>
</dbReference>
<comment type="similarity">
    <text evidence="1 2">Belongs to the iron/ascorbate-dependent oxidoreductase family.</text>
</comment>
<accession>W9Y0L3</accession>
<name>W9Y0L3_9EURO</name>
<dbReference type="InterPro" id="IPR026992">
    <property type="entry name" value="DIOX_N"/>
</dbReference>
<evidence type="ECO:0000313" key="4">
    <source>
        <dbReference type="EMBL" id="EXJ86018.1"/>
    </source>
</evidence>
<proteinExistence type="inferred from homology"/>
<reference evidence="4 5" key="1">
    <citation type="submission" date="2013-03" db="EMBL/GenBank/DDBJ databases">
        <title>The Genome Sequence of Capronia coronata CBS 617.96.</title>
        <authorList>
            <consortium name="The Broad Institute Genomics Platform"/>
            <person name="Cuomo C."/>
            <person name="de Hoog S."/>
            <person name="Gorbushina A."/>
            <person name="Walker B."/>
            <person name="Young S.K."/>
            <person name="Zeng Q."/>
            <person name="Gargeya S."/>
            <person name="Fitzgerald M."/>
            <person name="Haas B."/>
            <person name="Abouelleil A."/>
            <person name="Allen A.W."/>
            <person name="Alvarado L."/>
            <person name="Arachchi H.M."/>
            <person name="Berlin A.M."/>
            <person name="Chapman S.B."/>
            <person name="Gainer-Dewar J."/>
            <person name="Goldberg J."/>
            <person name="Griggs A."/>
            <person name="Gujja S."/>
            <person name="Hansen M."/>
            <person name="Howarth C."/>
            <person name="Imamovic A."/>
            <person name="Ireland A."/>
            <person name="Larimer J."/>
            <person name="McCowan C."/>
            <person name="Murphy C."/>
            <person name="Pearson M."/>
            <person name="Poon T.W."/>
            <person name="Priest M."/>
            <person name="Roberts A."/>
            <person name="Saif S."/>
            <person name="Shea T."/>
            <person name="Sisk P."/>
            <person name="Sykes S."/>
            <person name="Wortman J."/>
            <person name="Nusbaum C."/>
            <person name="Birren B."/>
        </authorList>
    </citation>
    <scope>NUCLEOTIDE SEQUENCE [LARGE SCALE GENOMIC DNA]</scope>
    <source>
        <strain evidence="4 5">CBS 617.96</strain>
    </source>
</reference>
<dbReference type="AlphaFoldDB" id="W9Y0L3"/>
<keyword evidence="5" id="KW-1185">Reference proteome</keyword>
<dbReference type="RefSeq" id="XP_007725456.1">
    <property type="nucleotide sequence ID" value="XM_007727266.1"/>
</dbReference>
<keyword evidence="2" id="KW-0479">Metal-binding</keyword>
<dbReference type="InterPro" id="IPR027443">
    <property type="entry name" value="IPNS-like_sf"/>
</dbReference>
<dbReference type="STRING" id="1182541.W9Y0L3"/>
<keyword evidence="2" id="KW-0560">Oxidoreductase</keyword>
<dbReference type="PROSITE" id="PS51471">
    <property type="entry name" value="FE2OG_OXY"/>
    <property type="match status" value="1"/>
</dbReference>
<dbReference type="GO" id="GO:0046872">
    <property type="term" value="F:metal ion binding"/>
    <property type="evidence" value="ECO:0007669"/>
    <property type="project" value="UniProtKB-KW"/>
</dbReference>
<dbReference type="InterPro" id="IPR005123">
    <property type="entry name" value="Oxoglu/Fe-dep_dioxygenase_dom"/>
</dbReference>
<dbReference type="SUPFAM" id="SSF51197">
    <property type="entry name" value="Clavaminate synthase-like"/>
    <property type="match status" value="1"/>
</dbReference>
<dbReference type="HOGENOM" id="CLU_010119_6_3_1"/>
<dbReference type="Proteomes" id="UP000019484">
    <property type="component" value="Unassembled WGS sequence"/>
</dbReference>
<evidence type="ECO:0000313" key="5">
    <source>
        <dbReference type="Proteomes" id="UP000019484"/>
    </source>
</evidence>
<evidence type="ECO:0000259" key="3">
    <source>
        <dbReference type="PROSITE" id="PS51471"/>
    </source>
</evidence>
<evidence type="ECO:0000256" key="2">
    <source>
        <dbReference type="RuleBase" id="RU003682"/>
    </source>
</evidence>